<evidence type="ECO:0000256" key="3">
    <source>
        <dbReference type="ARBA" id="ARBA00014451"/>
    </source>
</evidence>
<feature type="transmembrane region" description="Helical" evidence="8">
    <location>
        <begin position="46"/>
        <end position="64"/>
    </location>
</feature>
<organism evidence="9 10">
    <name type="scientific">Lucilia cuprina</name>
    <name type="common">Green bottle fly</name>
    <name type="synonym">Australian sheep blowfly</name>
    <dbReference type="NCBI Taxonomy" id="7375"/>
    <lineage>
        <taxon>Eukaryota</taxon>
        <taxon>Metazoa</taxon>
        <taxon>Ecdysozoa</taxon>
        <taxon>Arthropoda</taxon>
        <taxon>Hexapoda</taxon>
        <taxon>Insecta</taxon>
        <taxon>Pterygota</taxon>
        <taxon>Neoptera</taxon>
        <taxon>Endopterygota</taxon>
        <taxon>Diptera</taxon>
        <taxon>Brachycera</taxon>
        <taxon>Muscomorpha</taxon>
        <taxon>Oestroidea</taxon>
        <taxon>Calliphoridae</taxon>
        <taxon>Luciliinae</taxon>
        <taxon>Lucilia</taxon>
    </lineage>
</organism>
<sequence length="95" mass="10881">MTDKEPLTKAQNSTRVAEPGDGIRQVKTTNVFRLINFELYTRPNKIVMGVGLACITGVFGYITYMRWKYESLGYYTAVSDDGKEVFIKKESKWDT</sequence>
<dbReference type="PANTHER" id="PTHR14274:SF1">
    <property type="entry name" value="SMALL INTEGRAL MEMBRANE PROTEIN 8"/>
    <property type="match status" value="1"/>
</dbReference>
<protein>
    <recommendedName>
        <fullName evidence="3">Small integral membrane protein 8</fullName>
    </recommendedName>
</protein>
<evidence type="ECO:0000256" key="8">
    <source>
        <dbReference type="SAM" id="Phobius"/>
    </source>
</evidence>
<dbReference type="GO" id="GO:0016020">
    <property type="term" value="C:membrane"/>
    <property type="evidence" value="ECO:0007669"/>
    <property type="project" value="UniProtKB-SubCell"/>
</dbReference>
<comment type="similarity">
    <text evidence="2">Belongs to the SMIM8 family.</text>
</comment>
<dbReference type="OrthoDB" id="1880105at2759"/>
<dbReference type="Proteomes" id="UP000037069">
    <property type="component" value="Unassembled WGS sequence"/>
</dbReference>
<evidence type="ECO:0000313" key="10">
    <source>
        <dbReference type="Proteomes" id="UP000037069"/>
    </source>
</evidence>
<comment type="caution">
    <text evidence="9">The sequence shown here is derived from an EMBL/GenBank/DDBJ whole genome shotgun (WGS) entry which is preliminary data.</text>
</comment>
<keyword evidence="6 8" id="KW-0472">Membrane</keyword>
<evidence type="ECO:0000256" key="4">
    <source>
        <dbReference type="ARBA" id="ARBA00022692"/>
    </source>
</evidence>
<evidence type="ECO:0000256" key="1">
    <source>
        <dbReference type="ARBA" id="ARBA00004167"/>
    </source>
</evidence>
<accession>A0A0L0CQR9</accession>
<proteinExistence type="inferred from homology"/>
<feature type="region of interest" description="Disordered" evidence="7">
    <location>
        <begin position="1"/>
        <end position="21"/>
    </location>
</feature>
<dbReference type="PANTHER" id="PTHR14274">
    <property type="entry name" value="SMALL INTEGRAL MEMBRANE PROTEIN 8"/>
    <property type="match status" value="1"/>
</dbReference>
<evidence type="ECO:0000256" key="2">
    <source>
        <dbReference type="ARBA" id="ARBA00009328"/>
    </source>
</evidence>
<dbReference type="AlphaFoldDB" id="A0A0L0CQR9"/>
<dbReference type="OMA" id="MRHKYEN"/>
<reference evidence="9 10" key="1">
    <citation type="journal article" date="2015" name="Nat. Commun.">
        <title>Lucilia cuprina genome unlocks parasitic fly biology to underpin future interventions.</title>
        <authorList>
            <person name="Anstead C.A."/>
            <person name="Korhonen P.K."/>
            <person name="Young N.D."/>
            <person name="Hall R.S."/>
            <person name="Jex A.R."/>
            <person name="Murali S.C."/>
            <person name="Hughes D.S."/>
            <person name="Lee S.F."/>
            <person name="Perry T."/>
            <person name="Stroehlein A.J."/>
            <person name="Ansell B.R."/>
            <person name="Breugelmans B."/>
            <person name="Hofmann A."/>
            <person name="Qu J."/>
            <person name="Dugan S."/>
            <person name="Lee S.L."/>
            <person name="Chao H."/>
            <person name="Dinh H."/>
            <person name="Han Y."/>
            <person name="Doddapaneni H.V."/>
            <person name="Worley K.C."/>
            <person name="Muzny D.M."/>
            <person name="Ioannidis P."/>
            <person name="Waterhouse R.M."/>
            <person name="Zdobnov E.M."/>
            <person name="James P.J."/>
            <person name="Bagnall N.H."/>
            <person name="Kotze A.C."/>
            <person name="Gibbs R.A."/>
            <person name="Richards S."/>
            <person name="Batterham P."/>
            <person name="Gasser R.B."/>
        </authorList>
    </citation>
    <scope>NUCLEOTIDE SEQUENCE [LARGE SCALE GENOMIC DNA]</scope>
    <source>
        <strain evidence="9 10">LS</strain>
        <tissue evidence="9">Full body</tissue>
    </source>
</reference>
<evidence type="ECO:0000256" key="7">
    <source>
        <dbReference type="SAM" id="MobiDB-lite"/>
    </source>
</evidence>
<name>A0A0L0CQR9_LUCCU</name>
<evidence type="ECO:0000313" key="9">
    <source>
        <dbReference type="EMBL" id="KNC34720.1"/>
    </source>
</evidence>
<keyword evidence="10" id="KW-1185">Reference proteome</keyword>
<dbReference type="EMBL" id="JRES01000034">
    <property type="protein sequence ID" value="KNC34720.1"/>
    <property type="molecule type" value="Genomic_DNA"/>
</dbReference>
<evidence type="ECO:0000256" key="6">
    <source>
        <dbReference type="ARBA" id="ARBA00023136"/>
    </source>
</evidence>
<gene>
    <name evidence="9" type="ORF">FF38_00880</name>
</gene>
<dbReference type="InterPro" id="IPR026686">
    <property type="entry name" value="UPF0708"/>
</dbReference>
<evidence type="ECO:0000256" key="5">
    <source>
        <dbReference type="ARBA" id="ARBA00022989"/>
    </source>
</evidence>
<keyword evidence="4 8" id="KW-0812">Transmembrane</keyword>
<comment type="subcellular location">
    <subcellularLocation>
        <location evidence="1">Membrane</location>
        <topology evidence="1">Single-pass membrane protein</topology>
    </subcellularLocation>
</comment>
<keyword evidence="5 8" id="KW-1133">Transmembrane helix</keyword>
<dbReference type="Pfam" id="PF14937">
    <property type="entry name" value="DUF4500"/>
    <property type="match status" value="1"/>
</dbReference>